<dbReference type="RefSeq" id="WP_092857568.1">
    <property type="nucleotide sequence ID" value="NZ_FOQH01000001.1"/>
</dbReference>
<gene>
    <name evidence="4" type="ORF">SAMN05216258_101557</name>
</gene>
<sequence>MRGSEAGRAVGASAARLGLRGGHGLRGGNGARARALAVGLLAAALAGCAYAPASGPTGDAVRQAAASPETTVFPYAYAILTPEAVEVLERSRAEPPADLAGRGAADAQVLRVGDVVGITIWEAVEGGLFSTQNSESRGAALPDQRIGPDGRITVPYAGRISANGRTPDQVASAIVSALAGKAIEPQVIVTIQQSPVSSVTVLGDAIGNAGRVQLNGVGERVLDVLAASGGSKTPAHRTLIRLTRGDVQAEAHLARILREPAQNVRVRSGDVIAALDIGQSFTSLGANGRARRIAFSTEVVTLDQAIAEAGGLDDRRADPSSVFVFRYEDPEVAVALAGPSAAPEAGASATPIVYGLDLSDPGSFFLARRFAMEDGDIVYTANADLAQAGKVLSVVDDALSPTTQTLRLLNQLN</sequence>
<dbReference type="Proteomes" id="UP000199377">
    <property type="component" value="Unassembled WGS sequence"/>
</dbReference>
<protein>
    <submittedName>
        <fullName evidence="4">Polysaccharide export outer membrane protein</fullName>
    </submittedName>
</protein>
<keyword evidence="1" id="KW-0732">Signal</keyword>
<feature type="domain" description="Polysaccharide export protein N-terminal" evidence="2">
    <location>
        <begin position="106"/>
        <end position="191"/>
    </location>
</feature>
<accession>A0A1I3C3Q1</accession>
<dbReference type="InterPro" id="IPR049712">
    <property type="entry name" value="Poly_export"/>
</dbReference>
<evidence type="ECO:0000313" key="4">
    <source>
        <dbReference type="EMBL" id="SFH69174.1"/>
    </source>
</evidence>
<proteinExistence type="predicted"/>
<dbReference type="GO" id="GO:0015159">
    <property type="term" value="F:polysaccharide transmembrane transporter activity"/>
    <property type="evidence" value="ECO:0007669"/>
    <property type="project" value="InterPro"/>
</dbReference>
<keyword evidence="5" id="KW-1185">Reference proteome</keyword>
<dbReference type="Pfam" id="PF02563">
    <property type="entry name" value="Poly_export"/>
    <property type="match status" value="1"/>
</dbReference>
<dbReference type="InterPro" id="IPR003715">
    <property type="entry name" value="Poly_export_N"/>
</dbReference>
<dbReference type="EMBL" id="FOQH01000001">
    <property type="protein sequence ID" value="SFH69174.1"/>
    <property type="molecule type" value="Genomic_DNA"/>
</dbReference>
<feature type="domain" description="Soluble ligand binding" evidence="3">
    <location>
        <begin position="199"/>
        <end position="245"/>
    </location>
</feature>
<dbReference type="Gene3D" id="3.10.560.10">
    <property type="entry name" value="Outer membrane lipoprotein wza domain like"/>
    <property type="match status" value="2"/>
</dbReference>
<evidence type="ECO:0000259" key="3">
    <source>
        <dbReference type="Pfam" id="PF10531"/>
    </source>
</evidence>
<evidence type="ECO:0000259" key="2">
    <source>
        <dbReference type="Pfam" id="PF02563"/>
    </source>
</evidence>
<dbReference type="OrthoDB" id="7198507at2"/>
<evidence type="ECO:0000313" key="5">
    <source>
        <dbReference type="Proteomes" id="UP000199377"/>
    </source>
</evidence>
<dbReference type="STRING" id="1114924.SAMN05216258_101557"/>
<dbReference type="AlphaFoldDB" id="A0A1I3C3Q1"/>
<evidence type="ECO:0000256" key="1">
    <source>
        <dbReference type="ARBA" id="ARBA00022729"/>
    </source>
</evidence>
<dbReference type="PANTHER" id="PTHR33619">
    <property type="entry name" value="POLYSACCHARIDE EXPORT PROTEIN GFCE-RELATED"/>
    <property type="match status" value="1"/>
</dbReference>
<dbReference type="InterPro" id="IPR019554">
    <property type="entry name" value="Soluble_ligand-bd"/>
</dbReference>
<dbReference type="Pfam" id="PF10531">
    <property type="entry name" value="SLBB"/>
    <property type="match status" value="1"/>
</dbReference>
<name>A0A1I3C3Q1_9RHOB</name>
<reference evidence="4 5" key="1">
    <citation type="submission" date="2016-10" db="EMBL/GenBank/DDBJ databases">
        <authorList>
            <person name="de Groot N.N."/>
        </authorList>
    </citation>
    <scope>NUCLEOTIDE SEQUENCE [LARGE SCALE GENOMIC DNA]</scope>
    <source>
        <strain evidence="4 5">CGMCC 1.11030</strain>
    </source>
</reference>
<dbReference type="PANTHER" id="PTHR33619:SF3">
    <property type="entry name" value="POLYSACCHARIDE EXPORT PROTEIN GFCE-RELATED"/>
    <property type="match status" value="1"/>
</dbReference>
<dbReference type="Gene3D" id="3.30.1950.10">
    <property type="entry name" value="wza like domain"/>
    <property type="match status" value="1"/>
</dbReference>
<organism evidence="4 5">
    <name type="scientific">Albimonas pacifica</name>
    <dbReference type="NCBI Taxonomy" id="1114924"/>
    <lineage>
        <taxon>Bacteria</taxon>
        <taxon>Pseudomonadati</taxon>
        <taxon>Pseudomonadota</taxon>
        <taxon>Alphaproteobacteria</taxon>
        <taxon>Rhodobacterales</taxon>
        <taxon>Paracoccaceae</taxon>
        <taxon>Albimonas</taxon>
    </lineage>
</organism>